<dbReference type="PANTHER" id="PTHR44591:SF3">
    <property type="entry name" value="RESPONSE REGULATORY DOMAIN-CONTAINING PROTEIN"/>
    <property type="match status" value="1"/>
</dbReference>
<keyword evidence="5" id="KW-0804">Transcription</keyword>
<protein>
    <recommendedName>
        <fullName evidence="7">Transcriptional regulatory protein DltR</fullName>
    </recommendedName>
</protein>
<dbReference type="GO" id="GO:0000160">
    <property type="term" value="P:phosphorelay signal transduction system"/>
    <property type="evidence" value="ECO:0007669"/>
    <property type="project" value="UniProtKB-KW"/>
</dbReference>
<dbReference type="GO" id="GO:0003677">
    <property type="term" value="F:DNA binding"/>
    <property type="evidence" value="ECO:0007669"/>
    <property type="project" value="UniProtKB-KW"/>
</dbReference>
<dbReference type="Gene3D" id="3.40.50.2300">
    <property type="match status" value="1"/>
</dbReference>
<evidence type="ECO:0000256" key="4">
    <source>
        <dbReference type="ARBA" id="ARBA00023125"/>
    </source>
</evidence>
<dbReference type="EMBL" id="ANQC01000133">
    <property type="protein sequence ID" value="ESV55499.1"/>
    <property type="molecule type" value="Genomic_DNA"/>
</dbReference>
<reference evidence="10 11" key="1">
    <citation type="submission" date="2013-05" db="EMBL/GenBank/DDBJ databases">
        <authorList>
            <person name="Richards V.P."/>
            <person name="Durkin S.A.S."/>
            <person name="Kim M."/>
            <person name="Pavinski Bitar P.D."/>
            <person name="Stanhope M.J."/>
            <person name="Town C.D."/>
            <person name="Venter J.C."/>
        </authorList>
    </citation>
    <scope>NUCLEOTIDE SEQUENCE [LARGE SCALE GENOMIC DNA]</scope>
    <source>
        <strain evidence="10 11">LMG 14747</strain>
    </source>
</reference>
<sequence length="77" mass="8784">MSRILIVEDELDLANIIKDYLEKELYEVEICTEGDKAIEIFDKFKPSLVILDLMLPGMDGYEICKNIRAPLKTSSSC</sequence>
<dbReference type="PANTHER" id="PTHR44591">
    <property type="entry name" value="STRESS RESPONSE REGULATOR PROTEIN 1"/>
    <property type="match status" value="1"/>
</dbReference>
<feature type="modified residue" description="4-aspartylphosphate" evidence="8">
    <location>
        <position position="52"/>
    </location>
</feature>
<dbReference type="PROSITE" id="PS50110">
    <property type="entry name" value="RESPONSE_REGULATORY"/>
    <property type="match status" value="1"/>
</dbReference>
<evidence type="ECO:0000256" key="3">
    <source>
        <dbReference type="ARBA" id="ARBA00023015"/>
    </source>
</evidence>
<dbReference type="eggNOG" id="COG0745">
    <property type="taxonomic scope" value="Bacteria"/>
</dbReference>
<organism evidence="10 11">
    <name type="scientific">Streptococcus agalactiae LMG 14747</name>
    <dbReference type="NCBI Taxonomy" id="1154860"/>
    <lineage>
        <taxon>Bacteria</taxon>
        <taxon>Bacillati</taxon>
        <taxon>Bacillota</taxon>
        <taxon>Bacilli</taxon>
        <taxon>Lactobacillales</taxon>
        <taxon>Streptococcaceae</taxon>
        <taxon>Streptococcus</taxon>
    </lineage>
</organism>
<dbReference type="Proteomes" id="UP000018482">
    <property type="component" value="Unassembled WGS sequence"/>
</dbReference>
<evidence type="ECO:0000313" key="10">
    <source>
        <dbReference type="EMBL" id="ESV55499.1"/>
    </source>
</evidence>
<gene>
    <name evidence="10" type="ORF">SAG0136_09935</name>
</gene>
<feature type="domain" description="Response regulatory" evidence="9">
    <location>
        <begin position="3"/>
        <end position="77"/>
    </location>
</feature>
<dbReference type="FunFam" id="3.40.50.2300:FF:000001">
    <property type="entry name" value="DNA-binding response regulator PhoB"/>
    <property type="match status" value="1"/>
</dbReference>
<keyword evidence="4" id="KW-0238">DNA-binding</keyword>
<dbReference type="InterPro" id="IPR050595">
    <property type="entry name" value="Bact_response_regulator"/>
</dbReference>
<keyword evidence="3" id="KW-0805">Transcription regulation</keyword>
<accession>V6Z7A9</accession>
<dbReference type="CDD" id="cd17574">
    <property type="entry name" value="REC_OmpR"/>
    <property type="match status" value="1"/>
</dbReference>
<name>V6Z7A9_STRAG</name>
<dbReference type="Pfam" id="PF00072">
    <property type="entry name" value="Response_reg"/>
    <property type="match status" value="1"/>
</dbReference>
<dbReference type="SUPFAM" id="SSF52172">
    <property type="entry name" value="CheY-like"/>
    <property type="match status" value="1"/>
</dbReference>
<dbReference type="InterPro" id="IPR011006">
    <property type="entry name" value="CheY-like_superfamily"/>
</dbReference>
<evidence type="ECO:0000256" key="1">
    <source>
        <dbReference type="ARBA" id="ARBA00022553"/>
    </source>
</evidence>
<evidence type="ECO:0000313" key="11">
    <source>
        <dbReference type="Proteomes" id="UP000018482"/>
    </source>
</evidence>
<evidence type="ECO:0000256" key="7">
    <source>
        <dbReference type="ARBA" id="ARBA00071115"/>
    </source>
</evidence>
<proteinExistence type="predicted"/>
<keyword evidence="2" id="KW-0902">Two-component regulatory system</keyword>
<evidence type="ECO:0000256" key="8">
    <source>
        <dbReference type="PROSITE-ProRule" id="PRU00169"/>
    </source>
</evidence>
<keyword evidence="1 8" id="KW-0597">Phosphoprotein</keyword>
<comment type="function">
    <text evidence="6">Member of the two-component regulatory system DltS/DltR. Regulates the expression of the dlt operon.</text>
</comment>
<evidence type="ECO:0000259" key="9">
    <source>
        <dbReference type="PROSITE" id="PS50110"/>
    </source>
</evidence>
<evidence type="ECO:0000256" key="2">
    <source>
        <dbReference type="ARBA" id="ARBA00023012"/>
    </source>
</evidence>
<dbReference type="InterPro" id="IPR001789">
    <property type="entry name" value="Sig_transdc_resp-reg_receiver"/>
</dbReference>
<evidence type="ECO:0000256" key="5">
    <source>
        <dbReference type="ARBA" id="ARBA00023163"/>
    </source>
</evidence>
<comment type="caution">
    <text evidence="10">The sequence shown here is derived from an EMBL/GenBank/DDBJ whole genome shotgun (WGS) entry which is preliminary data.</text>
</comment>
<evidence type="ECO:0000256" key="6">
    <source>
        <dbReference type="ARBA" id="ARBA00055621"/>
    </source>
</evidence>
<dbReference type="AlphaFoldDB" id="V6Z7A9"/>